<proteinExistence type="predicted"/>
<dbReference type="Proteomes" id="UP000242515">
    <property type="component" value="Unassembled WGS sequence"/>
</dbReference>
<protein>
    <submittedName>
        <fullName evidence="2">Dicarboxylate transport</fullName>
    </submittedName>
</protein>
<dbReference type="EMBL" id="FOGC01000003">
    <property type="protein sequence ID" value="SEQ44400.1"/>
    <property type="molecule type" value="Genomic_DNA"/>
</dbReference>
<reference evidence="3" key="1">
    <citation type="submission" date="2016-10" db="EMBL/GenBank/DDBJ databases">
        <authorList>
            <person name="Varghese N."/>
            <person name="Submissions S."/>
        </authorList>
    </citation>
    <scope>NUCLEOTIDE SEQUENCE [LARGE SCALE GENOMIC DNA]</scope>
    <source>
        <strain evidence="3">8N4</strain>
    </source>
</reference>
<dbReference type="OrthoDB" id="5596796at2"/>
<dbReference type="Pfam" id="PF11739">
    <property type="entry name" value="YdbH-like"/>
    <property type="match status" value="1"/>
</dbReference>
<dbReference type="NCBIfam" id="NF007971">
    <property type="entry name" value="PRK10695.1"/>
    <property type="match status" value="1"/>
</dbReference>
<sequence length="873" mass="97556">MSLALRYILFAVAIVGVGLIGLGLSINQWSTLAVQHFLPEGVTIERQGRFSLSLSHITLPSFTLNAQGCLLAQVSTPRVALSRYPLNVAVDNLTLNSDCFKQWPSNPTAASNPLSLRQLQQQIPGIKVDIASLTITPWQTYQGAVHFSSSGAQQQLRYHGQAVDVDAELTGQMLNLKTVSIAHSSLKQPLYLSGKIRLADTVTTVPEQASVTGKVVLASYPHPLSVTLSRNQQRGELMIQDPAARQPLINAPFTLTPEAFQIEKGTWSWPVPQQNLSGFFSFSARNWQQGFEQTLLTGRVNALTQGRGGKGNVVLTLGPGKLSLTDNQFPLRLTGTAKLKELQFYAGLPAALTGALLNPAIHFQPKALLLMRGEILPGWEVDEARWPIAGVRLTQQGFSGLLQANFMVRNERSSFYLLHLAGMAESFLPDKGRWDWRYWGKGMILPLTANWDVQGRGFWHNEEITLTSLSTGFDQIRYGSMLMQKPRMTLDEPAHWVTQQDKPQFTGQFNITADHTFFGETSQLPAAQLNVKVSGTTPDQFGFKGQLVANRIGPVKVIGRRDNSRWLGRAWWPEQPLSVFQPLVGPTKSVALRSGKLRAQAAFSLTEDKGFQAGGHWVVNNGSIWLPNYQFHGVNFSLPFRFNDHRWHFGLREPVSLSVETIDNKFPMSHLNLKLKGSWPWDEQNPLTLNDASLDIFGGTLSMAHLRLPQHQSALLEIKHLGMSQLITAIHPKQIAMSGKISGQLPFWLENSPWLIEKGWIKDDKGLTLRVDKDLLDQILKNNLAAGAAIDWLRYMEISKSYATVNVSAKGDMLMKSQIHGTSRFDDKRQRVNLNYQHTENIFMLWRSLSYGDNLQSWLEEQTRLPANKENAK</sequence>
<keyword evidence="1" id="KW-1133">Transmembrane helix</keyword>
<dbReference type="RefSeq" id="WP_092673597.1">
    <property type="nucleotide sequence ID" value="NZ_FOGC01000003.1"/>
</dbReference>
<evidence type="ECO:0000256" key="1">
    <source>
        <dbReference type="SAM" id="Phobius"/>
    </source>
</evidence>
<keyword evidence="3" id="KW-1185">Reference proteome</keyword>
<dbReference type="InterPro" id="IPR021730">
    <property type="entry name" value="YdbH"/>
</dbReference>
<gene>
    <name evidence="2" type="ORF">SAMN05216522_10352</name>
</gene>
<evidence type="ECO:0000313" key="2">
    <source>
        <dbReference type="EMBL" id="SEQ44400.1"/>
    </source>
</evidence>
<keyword evidence="1" id="KW-0812">Transmembrane</keyword>
<keyword evidence="1" id="KW-0472">Membrane</keyword>
<dbReference type="STRING" id="988801.SAMN05216522_10352"/>
<feature type="transmembrane region" description="Helical" evidence="1">
    <location>
        <begin position="7"/>
        <end position="26"/>
    </location>
</feature>
<dbReference type="AlphaFoldDB" id="A0A1H9G2V7"/>
<name>A0A1H9G2V7_9GAMM</name>
<evidence type="ECO:0000313" key="3">
    <source>
        <dbReference type="Proteomes" id="UP000242515"/>
    </source>
</evidence>
<accession>A0A1H9G2V7</accession>
<organism evidence="2 3">
    <name type="scientific">Rosenbergiella nectarea</name>
    <dbReference type="NCBI Taxonomy" id="988801"/>
    <lineage>
        <taxon>Bacteria</taxon>
        <taxon>Pseudomonadati</taxon>
        <taxon>Pseudomonadota</taxon>
        <taxon>Gammaproteobacteria</taxon>
        <taxon>Enterobacterales</taxon>
        <taxon>Erwiniaceae</taxon>
        <taxon>Rosenbergiella</taxon>
    </lineage>
</organism>